<evidence type="ECO:0000313" key="3">
    <source>
        <dbReference type="Proteomes" id="UP001457282"/>
    </source>
</evidence>
<dbReference type="EMBL" id="JBEDUW010000007">
    <property type="protein sequence ID" value="KAK9912925.1"/>
    <property type="molecule type" value="Genomic_DNA"/>
</dbReference>
<feature type="region of interest" description="Disordered" evidence="1">
    <location>
        <begin position="125"/>
        <end position="156"/>
    </location>
</feature>
<dbReference type="Proteomes" id="UP001457282">
    <property type="component" value="Unassembled WGS sequence"/>
</dbReference>
<feature type="region of interest" description="Disordered" evidence="1">
    <location>
        <begin position="1"/>
        <end position="43"/>
    </location>
</feature>
<feature type="compositionally biased region" description="Basic and acidic residues" evidence="1">
    <location>
        <begin position="125"/>
        <end position="137"/>
    </location>
</feature>
<protein>
    <submittedName>
        <fullName evidence="2">Uncharacterized protein</fullName>
    </submittedName>
</protein>
<organism evidence="2 3">
    <name type="scientific">Rubus argutus</name>
    <name type="common">Southern blackberry</name>
    <dbReference type="NCBI Taxonomy" id="59490"/>
    <lineage>
        <taxon>Eukaryota</taxon>
        <taxon>Viridiplantae</taxon>
        <taxon>Streptophyta</taxon>
        <taxon>Embryophyta</taxon>
        <taxon>Tracheophyta</taxon>
        <taxon>Spermatophyta</taxon>
        <taxon>Magnoliopsida</taxon>
        <taxon>eudicotyledons</taxon>
        <taxon>Gunneridae</taxon>
        <taxon>Pentapetalae</taxon>
        <taxon>rosids</taxon>
        <taxon>fabids</taxon>
        <taxon>Rosales</taxon>
        <taxon>Rosaceae</taxon>
        <taxon>Rosoideae</taxon>
        <taxon>Rosoideae incertae sedis</taxon>
        <taxon>Rubus</taxon>
    </lineage>
</organism>
<gene>
    <name evidence="2" type="ORF">M0R45_036758</name>
</gene>
<dbReference type="PANTHER" id="PTHR18829:SF0">
    <property type="entry name" value="PROTEIN YAE1 HOMOLOG"/>
    <property type="match status" value="1"/>
</dbReference>
<sequence length="179" mass="20073">MEGSFADELYSENHGKVHMSDEDGASWYGSDDEVNEASDMDKEWQRRRDQFIRSFQMGYRDGVIAGKEASSQEGGVTSTLASLPDGLREKLIETEEQRTGFQGLYESVHSLSTTDALRLFNDEITSKKDGEQSERSETSSLEVETGWEEQRLGHSGLGNYTADLRSLLFESPGIKVKFP</sequence>
<feature type="compositionally biased region" description="Basic and acidic residues" evidence="1">
    <location>
        <begin position="11"/>
        <end position="21"/>
    </location>
</feature>
<accession>A0AAW1W2G9</accession>
<dbReference type="PANTHER" id="PTHR18829">
    <property type="entry name" value="PROTEIN YAE1 HOMOLOG"/>
    <property type="match status" value="1"/>
</dbReference>
<proteinExistence type="predicted"/>
<evidence type="ECO:0000256" key="1">
    <source>
        <dbReference type="SAM" id="MobiDB-lite"/>
    </source>
</evidence>
<name>A0AAW1W2G9_RUBAR</name>
<evidence type="ECO:0000313" key="2">
    <source>
        <dbReference type="EMBL" id="KAK9912925.1"/>
    </source>
</evidence>
<dbReference type="AlphaFoldDB" id="A0AAW1W2G9"/>
<comment type="caution">
    <text evidence="2">The sequence shown here is derived from an EMBL/GenBank/DDBJ whole genome shotgun (WGS) entry which is preliminary data.</text>
</comment>
<keyword evidence="3" id="KW-1185">Reference proteome</keyword>
<dbReference type="InterPro" id="IPR038881">
    <property type="entry name" value="Yae1-like"/>
</dbReference>
<reference evidence="2 3" key="1">
    <citation type="journal article" date="2023" name="G3 (Bethesda)">
        <title>A chromosome-length genome assembly and annotation of blackberry (Rubus argutus, cv. 'Hillquist').</title>
        <authorList>
            <person name="Bruna T."/>
            <person name="Aryal R."/>
            <person name="Dudchenko O."/>
            <person name="Sargent D.J."/>
            <person name="Mead D."/>
            <person name="Buti M."/>
            <person name="Cavallini A."/>
            <person name="Hytonen T."/>
            <person name="Andres J."/>
            <person name="Pham M."/>
            <person name="Weisz D."/>
            <person name="Mascagni F."/>
            <person name="Usai G."/>
            <person name="Natali L."/>
            <person name="Bassil N."/>
            <person name="Fernandez G.E."/>
            <person name="Lomsadze A."/>
            <person name="Armour M."/>
            <person name="Olukolu B."/>
            <person name="Poorten T."/>
            <person name="Britton C."/>
            <person name="Davik J."/>
            <person name="Ashrafi H."/>
            <person name="Aiden E.L."/>
            <person name="Borodovsky M."/>
            <person name="Worthington M."/>
        </authorList>
    </citation>
    <scope>NUCLEOTIDE SEQUENCE [LARGE SCALE GENOMIC DNA]</scope>
    <source>
        <strain evidence="2">PI 553951</strain>
    </source>
</reference>